<keyword evidence="3" id="KW-1185">Reference proteome</keyword>
<name>A0A318YXL0_ASPNB</name>
<gene>
    <name evidence="2" type="ORF">BO87DRAFT_174270</name>
</gene>
<evidence type="ECO:0000256" key="1">
    <source>
        <dbReference type="SAM" id="Phobius"/>
    </source>
</evidence>
<sequence>MLHLYATANFLFSPPSVREGIFDKTFCFRMDITLYNSDVWYFPFRVCVVYLGGSCANISFYWGFSFSLSTFSIKSPF</sequence>
<accession>A0A318YXL0</accession>
<dbReference type="EMBL" id="KZ821488">
    <property type="protein sequence ID" value="PYH29752.1"/>
    <property type="molecule type" value="Genomic_DNA"/>
</dbReference>
<dbReference type="Proteomes" id="UP000247647">
    <property type="component" value="Unassembled WGS sequence"/>
</dbReference>
<dbReference type="GeneID" id="37120819"/>
<keyword evidence="1" id="KW-0472">Membrane</keyword>
<keyword evidence="1" id="KW-1133">Transmembrane helix</keyword>
<evidence type="ECO:0000313" key="2">
    <source>
        <dbReference type="EMBL" id="PYH29752.1"/>
    </source>
</evidence>
<keyword evidence="1" id="KW-0812">Transmembrane</keyword>
<dbReference type="AlphaFoldDB" id="A0A318YXL0"/>
<dbReference type="RefSeq" id="XP_025475230.1">
    <property type="nucleotide sequence ID" value="XM_025618363.1"/>
</dbReference>
<protein>
    <submittedName>
        <fullName evidence="2">Uncharacterized protein</fullName>
    </submittedName>
</protein>
<evidence type="ECO:0000313" key="3">
    <source>
        <dbReference type="Proteomes" id="UP000247647"/>
    </source>
</evidence>
<proteinExistence type="predicted"/>
<feature type="transmembrane region" description="Helical" evidence="1">
    <location>
        <begin position="40"/>
        <end position="64"/>
    </location>
</feature>
<reference evidence="2" key="1">
    <citation type="submission" date="2016-12" db="EMBL/GenBank/DDBJ databases">
        <title>The genomes of Aspergillus section Nigri reveals drivers in fungal speciation.</title>
        <authorList>
            <consortium name="DOE Joint Genome Institute"/>
            <person name="Vesth T.C."/>
            <person name="Nybo J."/>
            <person name="Theobald S."/>
            <person name="Brandl J."/>
            <person name="Frisvad J.C."/>
            <person name="Nielsen K.F."/>
            <person name="Lyhne E.K."/>
            <person name="Kogle M.E."/>
            <person name="Kuo A."/>
            <person name="Riley R."/>
            <person name="Clum A."/>
            <person name="Nolan M."/>
            <person name="Lipzen A."/>
            <person name="Salamov A."/>
            <person name="Henrissat B."/>
            <person name="Wiebenga A."/>
            <person name="De Vries R.P."/>
            <person name="Grigoriev I.V."/>
            <person name="Mortensen U.H."/>
            <person name="Andersen M.R."/>
            <person name="Baker S.E."/>
        </authorList>
    </citation>
    <scope>NUCLEOTIDE SEQUENCE [LARGE SCALE GENOMIC DNA]</scope>
    <source>
        <strain evidence="2">CBS 115656</strain>
    </source>
</reference>
<organism evidence="2 3">
    <name type="scientific">Aspergillus neoniger (strain CBS 115656)</name>
    <dbReference type="NCBI Taxonomy" id="1448310"/>
    <lineage>
        <taxon>Eukaryota</taxon>
        <taxon>Fungi</taxon>
        <taxon>Dikarya</taxon>
        <taxon>Ascomycota</taxon>
        <taxon>Pezizomycotina</taxon>
        <taxon>Eurotiomycetes</taxon>
        <taxon>Eurotiomycetidae</taxon>
        <taxon>Eurotiales</taxon>
        <taxon>Aspergillaceae</taxon>
        <taxon>Aspergillus</taxon>
        <taxon>Aspergillus subgen. Circumdati</taxon>
    </lineage>
</organism>